<dbReference type="EMBL" id="JACHFY010000007">
    <property type="protein sequence ID" value="MBB5253747.1"/>
    <property type="molecule type" value="Genomic_DNA"/>
</dbReference>
<organism evidence="2 3">
    <name type="scientific">Sulfurisphaera ohwakuensis</name>
    <dbReference type="NCBI Taxonomy" id="69656"/>
    <lineage>
        <taxon>Archaea</taxon>
        <taxon>Thermoproteota</taxon>
        <taxon>Thermoprotei</taxon>
        <taxon>Sulfolobales</taxon>
        <taxon>Sulfolobaceae</taxon>
        <taxon>Sulfurisphaera</taxon>
    </lineage>
</organism>
<dbReference type="Proteomes" id="UP000427373">
    <property type="component" value="Chromosome"/>
</dbReference>
<accession>A0A650CIG4</accession>
<name>A0A650CIG4_SULOH</name>
<protein>
    <submittedName>
        <fullName evidence="2">DUF3211 domain-containing protein</fullName>
    </submittedName>
</protein>
<evidence type="ECO:0000313" key="4">
    <source>
        <dbReference type="Proteomes" id="UP000582213"/>
    </source>
</evidence>
<sequence length="233" mass="27113">MELEYNFETNAPKDVILEYISNPENLLKYVPAFKSLKRIDEDKWELEVKWLFTIKLKVKRIIGTDEVTYTIEKTEGLIKISSSLRYVILTPKNRNAILKIIFSYEGPFENIAKKQTEEYYRRGVEIFKQDLYRLEGNHLNTQRISAKFDILNMRTILAKEIKKSEIEDILTRAMIESVNSKVLVILSDDKTIVELIFENGSLEDSKGDINNLGENIKVLVKSSQIIETKNRTS</sequence>
<dbReference type="InterPro" id="IPR023393">
    <property type="entry name" value="START-like_dom_sf"/>
</dbReference>
<dbReference type="RefSeq" id="WP_156015052.1">
    <property type="nucleotide sequence ID" value="NZ_CP045484.1"/>
</dbReference>
<dbReference type="Pfam" id="PF11485">
    <property type="entry name" value="STK_08120-like"/>
    <property type="match status" value="1"/>
</dbReference>
<evidence type="ECO:0000313" key="2">
    <source>
        <dbReference type="EMBL" id="QGR17566.1"/>
    </source>
</evidence>
<dbReference type="EMBL" id="CP045484">
    <property type="protein sequence ID" value="QGR17566.1"/>
    <property type="molecule type" value="Genomic_DNA"/>
</dbReference>
<gene>
    <name evidence="2" type="ORF">D1869_10490</name>
    <name evidence="1" type="ORF">HNQ62_001518</name>
</gene>
<proteinExistence type="predicted"/>
<keyword evidence="3" id="KW-1185">Reference proteome</keyword>
<reference evidence="2 3" key="1">
    <citation type="submission" date="2019-10" db="EMBL/GenBank/DDBJ databases">
        <title>Genome Sequences from Six Type Strain Members of the Archaeal Family Sulfolobaceae: Acidianus ambivalens, Acidianus infernus, Metallosphaera prunae, Stygiolobus azoricus, Sulfolobus metallicus, and Sulfurisphaera ohwakuensis.</title>
        <authorList>
            <person name="Counts J.A."/>
            <person name="Kelly R.M."/>
        </authorList>
    </citation>
    <scope>NUCLEOTIDE SEQUENCE [LARGE SCALE GENOMIC DNA]</scope>
    <source>
        <strain evidence="2 3">TA-1</strain>
    </source>
</reference>
<reference evidence="1 4" key="2">
    <citation type="submission" date="2020-08" db="EMBL/GenBank/DDBJ databases">
        <title>Genomic Encyclopedia of Type Strains, Phase IV (KMG-IV): sequencing the most valuable type-strain genomes for metagenomic binning, comparative biology and taxonomic classification.</title>
        <authorList>
            <person name="Goeker M."/>
        </authorList>
    </citation>
    <scope>NUCLEOTIDE SEQUENCE [LARGE SCALE GENOMIC DNA]</scope>
    <source>
        <strain evidence="1 4">DSM 12421</strain>
    </source>
</reference>
<dbReference type="KEGG" id="soh:D1869_10490"/>
<evidence type="ECO:0000313" key="1">
    <source>
        <dbReference type="EMBL" id="MBB5253747.1"/>
    </source>
</evidence>
<evidence type="ECO:0000313" key="3">
    <source>
        <dbReference type="Proteomes" id="UP000427373"/>
    </source>
</evidence>
<dbReference type="OrthoDB" id="42612at2157"/>
<dbReference type="InterPro" id="IPR021578">
    <property type="entry name" value="STK_08120-like"/>
</dbReference>
<dbReference type="AlphaFoldDB" id="A0A650CIG4"/>
<dbReference type="Proteomes" id="UP000582213">
    <property type="component" value="Unassembled WGS sequence"/>
</dbReference>
<dbReference type="GeneID" id="42801675"/>
<dbReference type="SUPFAM" id="SSF55961">
    <property type="entry name" value="Bet v1-like"/>
    <property type="match status" value="1"/>
</dbReference>
<dbReference type="Gene3D" id="3.30.530.20">
    <property type="match status" value="1"/>
</dbReference>